<evidence type="ECO:0000256" key="12">
    <source>
        <dbReference type="ARBA" id="ARBA00022801"/>
    </source>
</evidence>
<evidence type="ECO:0000256" key="9">
    <source>
        <dbReference type="ARBA" id="ARBA00022722"/>
    </source>
</evidence>
<sequence>MKNIDKKYFKEGITFLAGVDEAGRGPLAGPVVAAAVILPKNFSHPEIDDSKKLSNKQREKLFEVIIQNAVSYSFSVVSHETIDKINILNSSLLAMKNSVAKLKPVPELVLIDGNKIFNSTLKLIPVVKGDSLSQSIAAASIIAKVIRDRMMNRLAEKYSQYGWEKNKGYPTRQHIEALLKFGPTPVHRKSFLKKIFNDSHQSEIIF</sequence>
<comment type="catalytic activity">
    <reaction evidence="1 14 15 16">
        <text>Endonucleolytic cleavage to 5'-phosphomonoester.</text>
        <dbReference type="EC" id="3.1.26.4"/>
    </reaction>
</comment>
<dbReference type="InterPro" id="IPR022898">
    <property type="entry name" value="RNase_HII"/>
</dbReference>
<dbReference type="GO" id="GO:0032299">
    <property type="term" value="C:ribonuclease H2 complex"/>
    <property type="evidence" value="ECO:0007669"/>
    <property type="project" value="TreeGrafter"/>
</dbReference>
<dbReference type="GO" id="GO:0043137">
    <property type="term" value="P:DNA replication, removal of RNA primer"/>
    <property type="evidence" value="ECO:0007669"/>
    <property type="project" value="TreeGrafter"/>
</dbReference>
<comment type="similarity">
    <text evidence="5 14 16">Belongs to the RNase HII family.</text>
</comment>
<dbReference type="EC" id="3.1.26.4" evidence="6 14"/>
<dbReference type="InterPro" id="IPR012337">
    <property type="entry name" value="RNaseH-like_sf"/>
</dbReference>
<dbReference type="FunFam" id="3.30.420.10:FF:000006">
    <property type="entry name" value="Ribonuclease HII"/>
    <property type="match status" value="1"/>
</dbReference>
<dbReference type="GO" id="GO:0004523">
    <property type="term" value="F:RNA-DNA hybrid ribonuclease activity"/>
    <property type="evidence" value="ECO:0007669"/>
    <property type="project" value="UniProtKB-UniRule"/>
</dbReference>
<keyword evidence="9 14" id="KW-0540">Nuclease</keyword>
<evidence type="ECO:0000256" key="10">
    <source>
        <dbReference type="ARBA" id="ARBA00022723"/>
    </source>
</evidence>
<evidence type="ECO:0000256" key="11">
    <source>
        <dbReference type="ARBA" id="ARBA00022759"/>
    </source>
</evidence>
<comment type="cofactor">
    <cofactor evidence="2">
        <name>Mg(2+)</name>
        <dbReference type="ChEBI" id="CHEBI:18420"/>
    </cofactor>
</comment>
<keyword evidence="11 14" id="KW-0255">Endonuclease</keyword>
<evidence type="ECO:0000256" key="13">
    <source>
        <dbReference type="ARBA" id="ARBA00023211"/>
    </source>
</evidence>
<keyword evidence="13 14" id="KW-0464">Manganese</keyword>
<reference evidence="18" key="1">
    <citation type="journal article" date="2020" name="mSystems">
        <title>Genome- and Community-Level Interaction Insights into Carbon Utilization and Element Cycling Functions of Hydrothermarchaeota in Hydrothermal Sediment.</title>
        <authorList>
            <person name="Zhou Z."/>
            <person name="Liu Y."/>
            <person name="Xu W."/>
            <person name="Pan J."/>
            <person name="Luo Z.H."/>
            <person name="Li M."/>
        </authorList>
    </citation>
    <scope>NUCLEOTIDE SEQUENCE [LARGE SCALE GENOMIC DNA]</scope>
    <source>
        <strain evidence="18">SpSt-479</strain>
    </source>
</reference>
<dbReference type="PANTHER" id="PTHR10954:SF18">
    <property type="entry name" value="RIBONUCLEASE HII"/>
    <property type="match status" value="1"/>
</dbReference>
<proteinExistence type="inferred from homology"/>
<dbReference type="GO" id="GO:0005737">
    <property type="term" value="C:cytoplasm"/>
    <property type="evidence" value="ECO:0007669"/>
    <property type="project" value="UniProtKB-SubCell"/>
</dbReference>
<dbReference type="CDD" id="cd07182">
    <property type="entry name" value="RNase_HII_bacteria_HII_like"/>
    <property type="match status" value="1"/>
</dbReference>
<name>A0A7V3E8I3_9BACT</name>
<dbReference type="Pfam" id="PF01351">
    <property type="entry name" value="RNase_HII"/>
    <property type="match status" value="1"/>
</dbReference>
<comment type="function">
    <text evidence="3 14 16">Endonuclease that specifically degrades the RNA of RNA-DNA hybrids.</text>
</comment>
<evidence type="ECO:0000256" key="5">
    <source>
        <dbReference type="ARBA" id="ARBA00007383"/>
    </source>
</evidence>
<feature type="domain" description="RNase H type-2" evidence="17">
    <location>
        <begin position="14"/>
        <end position="203"/>
    </location>
</feature>
<protein>
    <recommendedName>
        <fullName evidence="7 14">Ribonuclease HII</fullName>
        <shortName evidence="14">RNase HII</shortName>
        <ecNumber evidence="6 14">3.1.26.4</ecNumber>
    </recommendedName>
</protein>
<comment type="cofactor">
    <cofactor evidence="14 15">
        <name>Mn(2+)</name>
        <dbReference type="ChEBI" id="CHEBI:29035"/>
    </cofactor>
    <cofactor evidence="14 15">
        <name>Mg(2+)</name>
        <dbReference type="ChEBI" id="CHEBI:18420"/>
    </cofactor>
    <text evidence="14 15">Manganese or magnesium. Binds 1 divalent metal ion per monomer in the absence of substrate. May bind a second metal ion after substrate binding.</text>
</comment>
<dbReference type="GO" id="GO:0003723">
    <property type="term" value="F:RNA binding"/>
    <property type="evidence" value="ECO:0007669"/>
    <property type="project" value="UniProtKB-UniRule"/>
</dbReference>
<evidence type="ECO:0000256" key="16">
    <source>
        <dbReference type="RuleBase" id="RU003515"/>
    </source>
</evidence>
<accession>A0A7V3E8I3</accession>
<dbReference type="PANTHER" id="PTHR10954">
    <property type="entry name" value="RIBONUCLEASE H2 SUBUNIT A"/>
    <property type="match status" value="1"/>
</dbReference>
<evidence type="ECO:0000256" key="6">
    <source>
        <dbReference type="ARBA" id="ARBA00012180"/>
    </source>
</evidence>
<comment type="caution">
    <text evidence="18">The sequence shown here is derived from an EMBL/GenBank/DDBJ whole genome shotgun (WGS) entry which is preliminary data.</text>
</comment>
<feature type="binding site" evidence="14 15">
    <location>
        <position position="21"/>
    </location>
    <ligand>
        <name>a divalent metal cation</name>
        <dbReference type="ChEBI" id="CHEBI:60240"/>
    </ligand>
</feature>
<evidence type="ECO:0000256" key="14">
    <source>
        <dbReference type="HAMAP-Rule" id="MF_00052"/>
    </source>
</evidence>
<evidence type="ECO:0000313" key="18">
    <source>
        <dbReference type="EMBL" id="HFI92284.1"/>
    </source>
</evidence>
<dbReference type="EMBL" id="DSUJ01000010">
    <property type="protein sequence ID" value="HFI92284.1"/>
    <property type="molecule type" value="Genomic_DNA"/>
</dbReference>
<dbReference type="AlphaFoldDB" id="A0A7V3E8I3"/>
<gene>
    <name evidence="14" type="primary">rnhB</name>
    <name evidence="18" type="ORF">ENS31_12270</name>
</gene>
<evidence type="ECO:0000256" key="3">
    <source>
        <dbReference type="ARBA" id="ARBA00004065"/>
    </source>
</evidence>
<organism evidence="18">
    <name type="scientific">Ignavibacterium album</name>
    <dbReference type="NCBI Taxonomy" id="591197"/>
    <lineage>
        <taxon>Bacteria</taxon>
        <taxon>Pseudomonadati</taxon>
        <taxon>Ignavibacteriota</taxon>
        <taxon>Ignavibacteria</taxon>
        <taxon>Ignavibacteriales</taxon>
        <taxon>Ignavibacteriaceae</taxon>
        <taxon>Ignavibacterium</taxon>
    </lineage>
</organism>
<dbReference type="NCBIfam" id="NF000595">
    <property type="entry name" value="PRK00015.1-3"/>
    <property type="match status" value="1"/>
</dbReference>
<dbReference type="GO" id="GO:0006298">
    <property type="term" value="P:mismatch repair"/>
    <property type="evidence" value="ECO:0007669"/>
    <property type="project" value="TreeGrafter"/>
</dbReference>
<keyword evidence="10 14" id="KW-0479">Metal-binding</keyword>
<dbReference type="Gene3D" id="3.30.420.10">
    <property type="entry name" value="Ribonuclease H-like superfamily/Ribonuclease H"/>
    <property type="match status" value="1"/>
</dbReference>
<keyword evidence="8 14" id="KW-0963">Cytoplasm</keyword>
<dbReference type="PROSITE" id="PS51975">
    <property type="entry name" value="RNASE_H_2"/>
    <property type="match status" value="1"/>
</dbReference>
<dbReference type="NCBIfam" id="NF000594">
    <property type="entry name" value="PRK00015.1-1"/>
    <property type="match status" value="1"/>
</dbReference>
<evidence type="ECO:0000256" key="4">
    <source>
        <dbReference type="ARBA" id="ARBA00004496"/>
    </source>
</evidence>
<dbReference type="HAMAP" id="MF_00052_B">
    <property type="entry name" value="RNase_HII_B"/>
    <property type="match status" value="1"/>
</dbReference>
<dbReference type="InterPro" id="IPR001352">
    <property type="entry name" value="RNase_HII/HIII"/>
</dbReference>
<dbReference type="GO" id="GO:0030145">
    <property type="term" value="F:manganese ion binding"/>
    <property type="evidence" value="ECO:0007669"/>
    <property type="project" value="UniProtKB-UniRule"/>
</dbReference>
<evidence type="ECO:0000256" key="1">
    <source>
        <dbReference type="ARBA" id="ARBA00000077"/>
    </source>
</evidence>
<evidence type="ECO:0000256" key="15">
    <source>
        <dbReference type="PROSITE-ProRule" id="PRU01319"/>
    </source>
</evidence>
<feature type="binding site" evidence="14 15">
    <location>
        <position position="112"/>
    </location>
    <ligand>
        <name>a divalent metal cation</name>
        <dbReference type="ChEBI" id="CHEBI:60240"/>
    </ligand>
</feature>
<evidence type="ECO:0000256" key="2">
    <source>
        <dbReference type="ARBA" id="ARBA00001946"/>
    </source>
</evidence>
<evidence type="ECO:0000256" key="7">
    <source>
        <dbReference type="ARBA" id="ARBA00019179"/>
    </source>
</evidence>
<evidence type="ECO:0000259" key="17">
    <source>
        <dbReference type="PROSITE" id="PS51975"/>
    </source>
</evidence>
<evidence type="ECO:0000256" key="8">
    <source>
        <dbReference type="ARBA" id="ARBA00022490"/>
    </source>
</evidence>
<keyword evidence="12 14" id="KW-0378">Hydrolase</keyword>
<dbReference type="SUPFAM" id="SSF53098">
    <property type="entry name" value="Ribonuclease H-like"/>
    <property type="match status" value="1"/>
</dbReference>
<dbReference type="InterPro" id="IPR036397">
    <property type="entry name" value="RNaseH_sf"/>
</dbReference>
<comment type="subcellular location">
    <subcellularLocation>
        <location evidence="4 14">Cytoplasm</location>
    </subcellularLocation>
</comment>
<dbReference type="InterPro" id="IPR024567">
    <property type="entry name" value="RNase_HII/HIII_dom"/>
</dbReference>
<feature type="binding site" evidence="14 15">
    <location>
        <position position="20"/>
    </location>
    <ligand>
        <name>a divalent metal cation</name>
        <dbReference type="ChEBI" id="CHEBI:60240"/>
    </ligand>
</feature>